<accession>A0A951UKB0</accession>
<comment type="caution">
    <text evidence="1">The sequence shown here is derived from an EMBL/GenBank/DDBJ whole genome shotgun (WGS) entry which is preliminary data.</text>
</comment>
<reference evidence="1" key="2">
    <citation type="journal article" date="2022" name="Microbiol. Resour. Announc.">
        <title>Metagenome Sequencing to Explore Phylogenomics of Terrestrial Cyanobacteria.</title>
        <authorList>
            <person name="Ward R.D."/>
            <person name="Stajich J.E."/>
            <person name="Johansen J.R."/>
            <person name="Huntemann M."/>
            <person name="Clum A."/>
            <person name="Foster B."/>
            <person name="Foster B."/>
            <person name="Roux S."/>
            <person name="Palaniappan K."/>
            <person name="Varghese N."/>
            <person name="Mukherjee S."/>
            <person name="Reddy T.B.K."/>
            <person name="Daum C."/>
            <person name="Copeland A."/>
            <person name="Chen I.A."/>
            <person name="Ivanova N.N."/>
            <person name="Kyrpides N.C."/>
            <person name="Shapiro N."/>
            <person name="Eloe-Fadrosh E.A."/>
            <person name="Pietrasiak N."/>
        </authorList>
    </citation>
    <scope>NUCLEOTIDE SEQUENCE</scope>
    <source>
        <strain evidence="1">JT2-VF2</strain>
    </source>
</reference>
<name>A0A951UKB0_9NOST</name>
<proteinExistence type="predicted"/>
<gene>
    <name evidence="1" type="ORF">KME32_29850</name>
</gene>
<sequence>MQHILSSFFDKELTPKDIGKIFSVDKTNNPNFDEIVTILSNGSDNVIEAGVSTAVAFGQVNSFESIAFNKKNAPFPDFQGQTITSFDLFVNEINSSGLNLTLNVNGFSNSTSVPEPSFGLGSLIFSLFGVGLTLKHRLRQNYLSKAR</sequence>
<evidence type="ECO:0000313" key="1">
    <source>
        <dbReference type="EMBL" id="MBW4565220.1"/>
    </source>
</evidence>
<organism evidence="1 2">
    <name type="scientific">Mojavia pulchra JT2-VF2</name>
    <dbReference type="NCBI Taxonomy" id="287848"/>
    <lineage>
        <taxon>Bacteria</taxon>
        <taxon>Bacillati</taxon>
        <taxon>Cyanobacteriota</taxon>
        <taxon>Cyanophyceae</taxon>
        <taxon>Nostocales</taxon>
        <taxon>Nostocaceae</taxon>
    </lineage>
</organism>
<protein>
    <submittedName>
        <fullName evidence="1">Uncharacterized protein</fullName>
    </submittedName>
</protein>
<dbReference type="EMBL" id="JAHHHN010000033">
    <property type="protein sequence ID" value="MBW4565220.1"/>
    <property type="molecule type" value="Genomic_DNA"/>
</dbReference>
<reference evidence="1" key="1">
    <citation type="submission" date="2021-05" db="EMBL/GenBank/DDBJ databases">
        <authorList>
            <person name="Pietrasiak N."/>
            <person name="Ward R."/>
            <person name="Stajich J.E."/>
            <person name="Kurbessoian T."/>
        </authorList>
    </citation>
    <scope>NUCLEOTIDE SEQUENCE</scope>
    <source>
        <strain evidence="1">JT2-VF2</strain>
    </source>
</reference>
<evidence type="ECO:0000313" key="2">
    <source>
        <dbReference type="Proteomes" id="UP000715781"/>
    </source>
</evidence>
<dbReference type="Proteomes" id="UP000715781">
    <property type="component" value="Unassembled WGS sequence"/>
</dbReference>
<dbReference type="AlphaFoldDB" id="A0A951UKB0"/>